<dbReference type="GO" id="GO:0009060">
    <property type="term" value="P:aerobic respiration"/>
    <property type="evidence" value="ECO:0007669"/>
    <property type="project" value="TreeGrafter"/>
</dbReference>
<dbReference type="HAMAP" id="MF_01350">
    <property type="entry name" value="NDH1_NuoH"/>
    <property type="match status" value="1"/>
</dbReference>
<evidence type="ECO:0000256" key="4">
    <source>
        <dbReference type="ARBA" id="ARBA00023136"/>
    </source>
</evidence>
<dbReference type="GO" id="GO:0003954">
    <property type="term" value="F:NADH dehydrogenase activity"/>
    <property type="evidence" value="ECO:0007669"/>
    <property type="project" value="TreeGrafter"/>
</dbReference>
<dbReference type="Pfam" id="PF00146">
    <property type="entry name" value="NADHdh"/>
    <property type="match status" value="1"/>
</dbReference>
<dbReference type="PROSITE" id="PS00667">
    <property type="entry name" value="COMPLEX1_ND1_1"/>
    <property type="match status" value="1"/>
</dbReference>
<keyword evidence="5" id="KW-1003">Cell membrane</keyword>
<dbReference type="GO" id="GO:0048038">
    <property type="term" value="F:quinone binding"/>
    <property type="evidence" value="ECO:0007669"/>
    <property type="project" value="UniProtKB-KW"/>
</dbReference>
<keyword evidence="5" id="KW-1278">Translocase</keyword>
<comment type="subcellular location">
    <subcellularLocation>
        <location evidence="5 6">Cell membrane</location>
        <topology evidence="5 6">Multi-pass membrane protein</topology>
    </subcellularLocation>
    <subcellularLocation>
        <location evidence="1">Membrane</location>
        <topology evidence="1">Multi-pass membrane protein</topology>
    </subcellularLocation>
</comment>
<dbReference type="InterPro" id="IPR001694">
    <property type="entry name" value="NADH_UbQ_OxRdtase_su1/FPO"/>
</dbReference>
<comment type="subunit">
    <text evidence="5">NDH-1 is composed of 14 different subunits. Subunits NuoA, H, J, K, L, M, N constitute the membrane sector of the complex.</text>
</comment>
<dbReference type="InterPro" id="IPR018086">
    <property type="entry name" value="NADH_UbQ_OxRdtase_su1_CS"/>
</dbReference>
<keyword evidence="8" id="KW-1185">Reference proteome</keyword>
<evidence type="ECO:0000313" key="7">
    <source>
        <dbReference type="EMBL" id="EIT68337.1"/>
    </source>
</evidence>
<feature type="transmembrane region" description="Helical" evidence="5">
    <location>
        <begin position="120"/>
        <end position="140"/>
    </location>
</feature>
<dbReference type="PROSITE" id="PS00668">
    <property type="entry name" value="COMPLEX1_ND1_2"/>
    <property type="match status" value="1"/>
</dbReference>
<reference evidence="7 8" key="1">
    <citation type="journal article" date="2012" name="J. Bacteriol.">
        <title>Genome Sequence of n-Alkane-Degrading Hydrocarboniphaga effusa Strain AP103T (ATCC BAA-332T).</title>
        <authorList>
            <person name="Chang H.K."/>
            <person name="Zylstra G.J."/>
            <person name="Chae J.C."/>
        </authorList>
    </citation>
    <scope>NUCLEOTIDE SEQUENCE [LARGE SCALE GENOMIC DNA]</scope>
    <source>
        <strain evidence="7 8">AP103</strain>
    </source>
</reference>
<keyword evidence="2 5" id="KW-0812">Transmembrane</keyword>
<dbReference type="PATRIC" id="fig|1172194.4.peg.3429"/>
<dbReference type="EMBL" id="AKGD01000003">
    <property type="protein sequence ID" value="EIT68337.1"/>
    <property type="molecule type" value="Genomic_DNA"/>
</dbReference>
<sequence length="339" mass="37967">MIEQIYSLLPPFVWEILWAVVKAVIILLGVVISAAWMIWLERRLLGLWQDRYGPNRVGLWGLGQVIADMLKIFFKEDWTPPFVDKFTFTLAPAIAMSMMLLPFCLIPITPNWGVSNASLGLLFFFATAGLAVYAVMLGGWSSNSKYSLLGGLRSTAQTISYEVFMGISLMGIVVQAGSFNLHEIVRWQQEHVWFIFPQFFAFLTWALAGVAVTHRTPFDLPEAESELAAGYHTEYSGMKFGMFFVGEYVGIVLVSGLTTALFFGGWEAPFGDYLPFLNAVPFVWFALKSLFFMSSFILLRAALPRPRYDHMMSAAWKVCLPMSLLNLIGTAAVVLWTGA</sequence>
<dbReference type="Proteomes" id="UP000003704">
    <property type="component" value="Unassembled WGS sequence"/>
</dbReference>
<dbReference type="EC" id="7.1.1.-" evidence="5"/>
<feature type="transmembrane region" description="Helical" evidence="5">
    <location>
        <begin position="191"/>
        <end position="212"/>
    </location>
</feature>
<comment type="similarity">
    <text evidence="5 6">Belongs to the complex I subunit 1 family.</text>
</comment>
<evidence type="ECO:0000313" key="8">
    <source>
        <dbReference type="Proteomes" id="UP000003704"/>
    </source>
</evidence>
<dbReference type="PANTHER" id="PTHR11432:SF3">
    <property type="entry name" value="NADH-UBIQUINONE OXIDOREDUCTASE CHAIN 1"/>
    <property type="match status" value="1"/>
</dbReference>
<evidence type="ECO:0000256" key="6">
    <source>
        <dbReference type="RuleBase" id="RU000471"/>
    </source>
</evidence>
<comment type="function">
    <text evidence="5">NDH-1 shuttles electrons from NADH, via FMN and iron-sulfur (Fe-S) centers, to quinones in the respiratory chain. The immediate electron acceptor for the enzyme in this species is believed to be ubiquinone. Couples the redox reaction to proton translocation (for every two electrons transferred, four hydrogen ions are translocated across the cytoplasmic membrane), and thus conserves the redox energy in a proton gradient. This subunit may bind ubiquinone.</text>
</comment>
<dbReference type="STRING" id="1172194.WQQ_35320"/>
<evidence type="ECO:0000256" key="3">
    <source>
        <dbReference type="ARBA" id="ARBA00022989"/>
    </source>
</evidence>
<dbReference type="GO" id="GO:0016655">
    <property type="term" value="F:oxidoreductase activity, acting on NAD(P)H, quinone or similar compound as acceptor"/>
    <property type="evidence" value="ECO:0007669"/>
    <property type="project" value="UniProtKB-UniRule"/>
</dbReference>
<dbReference type="GO" id="GO:0005886">
    <property type="term" value="C:plasma membrane"/>
    <property type="evidence" value="ECO:0007669"/>
    <property type="project" value="UniProtKB-SubCell"/>
</dbReference>
<dbReference type="NCBIfam" id="NF004740">
    <property type="entry name" value="PRK06076.1-1"/>
    <property type="match status" value="1"/>
</dbReference>
<feature type="transmembrane region" description="Helical" evidence="5">
    <location>
        <begin position="161"/>
        <end position="179"/>
    </location>
</feature>
<proteinExistence type="inferred from homology"/>
<protein>
    <recommendedName>
        <fullName evidence="5">NADH-quinone oxidoreductase subunit H</fullName>
        <ecNumber evidence="5">7.1.1.-</ecNumber>
    </recommendedName>
    <alternativeName>
        <fullName evidence="5">NADH dehydrogenase I subunit H</fullName>
    </alternativeName>
    <alternativeName>
        <fullName evidence="5">NDH-1 subunit H</fullName>
    </alternativeName>
</protein>
<keyword evidence="4 5" id="KW-0472">Membrane</keyword>
<comment type="caution">
    <text evidence="7">The sequence shown here is derived from an EMBL/GenBank/DDBJ whole genome shotgun (WGS) entry which is preliminary data.</text>
</comment>
<gene>
    <name evidence="5" type="primary">nuoH</name>
    <name evidence="7" type="ORF">WQQ_35320</name>
</gene>
<keyword evidence="5" id="KW-0830">Ubiquinone</keyword>
<evidence type="ECO:0000256" key="2">
    <source>
        <dbReference type="ARBA" id="ARBA00022692"/>
    </source>
</evidence>
<keyword evidence="5" id="KW-0874">Quinone</keyword>
<dbReference type="PANTHER" id="PTHR11432">
    <property type="entry name" value="NADH DEHYDROGENASE SUBUNIT 1"/>
    <property type="match status" value="1"/>
</dbReference>
<keyword evidence="3 5" id="KW-1133">Transmembrane helix</keyword>
<organism evidence="7 8">
    <name type="scientific">Hydrocarboniphaga effusa AP103</name>
    <dbReference type="NCBI Taxonomy" id="1172194"/>
    <lineage>
        <taxon>Bacteria</taxon>
        <taxon>Pseudomonadati</taxon>
        <taxon>Pseudomonadota</taxon>
        <taxon>Gammaproteobacteria</taxon>
        <taxon>Nevskiales</taxon>
        <taxon>Nevskiaceae</taxon>
        <taxon>Hydrocarboniphaga</taxon>
    </lineage>
</organism>
<dbReference type="AlphaFoldDB" id="I7Z9H8"/>
<feature type="transmembrane region" description="Helical" evidence="5">
    <location>
        <begin position="282"/>
        <end position="303"/>
    </location>
</feature>
<evidence type="ECO:0000256" key="1">
    <source>
        <dbReference type="ARBA" id="ARBA00004141"/>
    </source>
</evidence>
<evidence type="ECO:0000256" key="5">
    <source>
        <dbReference type="HAMAP-Rule" id="MF_01350"/>
    </source>
</evidence>
<name>I7Z9H8_9GAMM</name>
<dbReference type="OrthoDB" id="9803734at2"/>
<comment type="catalytic activity">
    <reaction evidence="5">
        <text>a quinone + NADH + 5 H(+)(in) = a quinol + NAD(+) + 4 H(+)(out)</text>
        <dbReference type="Rhea" id="RHEA:57888"/>
        <dbReference type="ChEBI" id="CHEBI:15378"/>
        <dbReference type="ChEBI" id="CHEBI:24646"/>
        <dbReference type="ChEBI" id="CHEBI:57540"/>
        <dbReference type="ChEBI" id="CHEBI:57945"/>
        <dbReference type="ChEBI" id="CHEBI:132124"/>
    </reaction>
</comment>
<dbReference type="NCBIfam" id="NF004741">
    <property type="entry name" value="PRK06076.1-2"/>
    <property type="match status" value="1"/>
</dbReference>
<feature type="transmembrane region" description="Helical" evidence="5">
    <location>
        <begin position="240"/>
        <end position="262"/>
    </location>
</feature>
<feature type="transmembrane region" description="Helical" evidence="5">
    <location>
        <begin position="86"/>
        <end position="108"/>
    </location>
</feature>
<accession>I7Z9H8</accession>
<dbReference type="RefSeq" id="WP_007186471.1">
    <property type="nucleotide sequence ID" value="NZ_AKGD01000003.1"/>
</dbReference>
<feature type="transmembrane region" description="Helical" evidence="5">
    <location>
        <begin position="12"/>
        <end position="37"/>
    </location>
</feature>
<keyword evidence="5 6" id="KW-0520">NAD</keyword>
<feature type="transmembrane region" description="Helical" evidence="5">
    <location>
        <begin position="315"/>
        <end position="336"/>
    </location>
</feature>